<evidence type="ECO:0000313" key="2">
    <source>
        <dbReference type="Proteomes" id="UP001153954"/>
    </source>
</evidence>
<dbReference type="Proteomes" id="UP001153954">
    <property type="component" value="Unassembled WGS sequence"/>
</dbReference>
<dbReference type="EMBL" id="CAKOGL010000005">
    <property type="protein sequence ID" value="CAH2086047.1"/>
    <property type="molecule type" value="Genomic_DNA"/>
</dbReference>
<gene>
    <name evidence="1" type="ORF">EEDITHA_LOCUS2469</name>
</gene>
<dbReference type="AlphaFoldDB" id="A0AAU9TKK2"/>
<sequence length="101" mass="11853">MEDLSFIPELPNGPLDVYRNGASFNWKRLKLALDGDIDQLKLKYKVWRTLEKDPLFAHPAITPSVEEQKRMTQIQVKKINEYEFLPKEVFNASYSKRVRVA</sequence>
<accession>A0AAU9TKK2</accession>
<evidence type="ECO:0000313" key="1">
    <source>
        <dbReference type="EMBL" id="CAH2086047.1"/>
    </source>
</evidence>
<organism evidence="1 2">
    <name type="scientific">Euphydryas editha</name>
    <name type="common">Edith's checkerspot</name>
    <dbReference type="NCBI Taxonomy" id="104508"/>
    <lineage>
        <taxon>Eukaryota</taxon>
        <taxon>Metazoa</taxon>
        <taxon>Ecdysozoa</taxon>
        <taxon>Arthropoda</taxon>
        <taxon>Hexapoda</taxon>
        <taxon>Insecta</taxon>
        <taxon>Pterygota</taxon>
        <taxon>Neoptera</taxon>
        <taxon>Endopterygota</taxon>
        <taxon>Lepidoptera</taxon>
        <taxon>Glossata</taxon>
        <taxon>Ditrysia</taxon>
        <taxon>Papilionoidea</taxon>
        <taxon>Nymphalidae</taxon>
        <taxon>Nymphalinae</taxon>
        <taxon>Euphydryas</taxon>
    </lineage>
</organism>
<proteinExistence type="predicted"/>
<name>A0AAU9TKK2_EUPED</name>
<keyword evidence="2" id="KW-1185">Reference proteome</keyword>
<reference evidence="1" key="1">
    <citation type="submission" date="2022-03" db="EMBL/GenBank/DDBJ databases">
        <authorList>
            <person name="Tunstrom K."/>
        </authorList>
    </citation>
    <scope>NUCLEOTIDE SEQUENCE</scope>
</reference>
<comment type="caution">
    <text evidence="1">The sequence shown here is derived from an EMBL/GenBank/DDBJ whole genome shotgun (WGS) entry which is preliminary data.</text>
</comment>
<protein>
    <submittedName>
        <fullName evidence="1">Uncharacterized protein</fullName>
    </submittedName>
</protein>